<proteinExistence type="predicted"/>
<keyword evidence="2" id="KW-1185">Reference proteome</keyword>
<gene>
    <name evidence="1" type="ORF">H5410_021959</name>
</gene>
<dbReference type="AlphaFoldDB" id="A0A9J5ZII1"/>
<dbReference type="OrthoDB" id="1305611at2759"/>
<evidence type="ECO:0000313" key="1">
    <source>
        <dbReference type="EMBL" id="KAG5610678.1"/>
    </source>
</evidence>
<name>A0A9J5ZII1_SOLCO</name>
<reference evidence="1 2" key="1">
    <citation type="submission" date="2020-09" db="EMBL/GenBank/DDBJ databases">
        <title>De no assembly of potato wild relative species, Solanum commersonii.</title>
        <authorList>
            <person name="Cho K."/>
        </authorList>
    </citation>
    <scope>NUCLEOTIDE SEQUENCE [LARGE SCALE GENOMIC DNA]</scope>
    <source>
        <strain evidence="1">LZ3.2</strain>
        <tissue evidence="1">Leaf</tissue>
    </source>
</reference>
<sequence length="90" mass="10485">MQVFLDDTTKKSKDIETLKVIEKRIRDVIYKAEDKVDSNLRSIGLVNTSRKNCKKWKKMLILSGKKCHRLSLTSMEEDLQKMSSPKKNTI</sequence>
<evidence type="ECO:0000313" key="2">
    <source>
        <dbReference type="Proteomes" id="UP000824120"/>
    </source>
</evidence>
<protein>
    <recommendedName>
        <fullName evidence="3">Rx N-terminal domain-containing protein</fullName>
    </recommendedName>
</protein>
<accession>A0A9J5ZII1</accession>
<comment type="caution">
    <text evidence="1">The sequence shown here is derived from an EMBL/GenBank/DDBJ whole genome shotgun (WGS) entry which is preliminary data.</text>
</comment>
<dbReference type="Gene3D" id="1.20.5.4130">
    <property type="match status" value="1"/>
</dbReference>
<evidence type="ECO:0008006" key="3">
    <source>
        <dbReference type="Google" id="ProtNLM"/>
    </source>
</evidence>
<dbReference type="EMBL" id="JACXVP010000004">
    <property type="protein sequence ID" value="KAG5610678.1"/>
    <property type="molecule type" value="Genomic_DNA"/>
</dbReference>
<dbReference type="Proteomes" id="UP000824120">
    <property type="component" value="Chromosome 4"/>
</dbReference>
<organism evidence="1 2">
    <name type="scientific">Solanum commersonii</name>
    <name type="common">Commerson's wild potato</name>
    <name type="synonym">Commerson's nightshade</name>
    <dbReference type="NCBI Taxonomy" id="4109"/>
    <lineage>
        <taxon>Eukaryota</taxon>
        <taxon>Viridiplantae</taxon>
        <taxon>Streptophyta</taxon>
        <taxon>Embryophyta</taxon>
        <taxon>Tracheophyta</taxon>
        <taxon>Spermatophyta</taxon>
        <taxon>Magnoliopsida</taxon>
        <taxon>eudicotyledons</taxon>
        <taxon>Gunneridae</taxon>
        <taxon>Pentapetalae</taxon>
        <taxon>asterids</taxon>
        <taxon>lamiids</taxon>
        <taxon>Solanales</taxon>
        <taxon>Solanaceae</taxon>
        <taxon>Solanoideae</taxon>
        <taxon>Solaneae</taxon>
        <taxon>Solanum</taxon>
    </lineage>
</organism>